<evidence type="ECO:0000256" key="6">
    <source>
        <dbReference type="ARBA" id="ARBA00022842"/>
    </source>
</evidence>
<reference evidence="8 9" key="1">
    <citation type="journal article" date="2020" name="ISME J.">
        <title>Comparative genomics reveals insights into cyanobacterial evolution and habitat adaptation.</title>
        <authorList>
            <person name="Chen M.Y."/>
            <person name="Teng W.K."/>
            <person name="Zhao L."/>
            <person name="Hu C.X."/>
            <person name="Zhou Y.K."/>
            <person name="Han B.P."/>
            <person name="Song L.R."/>
            <person name="Shu W.S."/>
        </authorList>
    </citation>
    <scope>NUCLEOTIDE SEQUENCE [LARGE SCALE GENOMIC DNA]</scope>
    <source>
        <strain evidence="8 9">FACHB-159</strain>
    </source>
</reference>
<evidence type="ECO:0000256" key="1">
    <source>
        <dbReference type="ARBA" id="ARBA00001946"/>
    </source>
</evidence>
<dbReference type="InterPro" id="IPR036702">
    <property type="entry name" value="ComB-like_sf"/>
</dbReference>
<dbReference type="Gene3D" id="3.90.1560.10">
    <property type="entry name" value="ComB-like"/>
    <property type="match status" value="1"/>
</dbReference>
<dbReference type="Pfam" id="PF04029">
    <property type="entry name" value="2-ph_phosp"/>
    <property type="match status" value="1"/>
</dbReference>
<keyword evidence="9" id="KW-1185">Reference proteome</keyword>
<gene>
    <name evidence="8" type="ORF">H6H03_19705</name>
</gene>
<dbReference type="PANTHER" id="PTHR37311">
    <property type="entry name" value="2-PHOSPHOSULFOLACTATE PHOSPHATASE-RELATED"/>
    <property type="match status" value="1"/>
</dbReference>
<dbReference type="EMBL" id="JACJTU010000018">
    <property type="protein sequence ID" value="MBD2736090.1"/>
    <property type="molecule type" value="Genomic_DNA"/>
</dbReference>
<comment type="cofactor">
    <cofactor evidence="1">
        <name>Mg(2+)</name>
        <dbReference type="ChEBI" id="CHEBI:18420"/>
    </cofactor>
</comment>
<keyword evidence="6" id="KW-0460">Magnesium</keyword>
<sequence>MIYDQSEFNLRCEWGAQGVFQLASISDVVVIVDVLSFSTCVEIATNNGAIIFPYAYKDESVIDYAKSLQAELASHRQRWTTTGYSLSPKSLEEIPLGTRLVLPSPNGSFLTLHTGKTPTLAGCLRNCQAVAQYAQKYGDKIAVIPAGERWKDDGSLRPAFEDLIGAGAILSYLRGSLSPEAEAAIAAFKAFQQDLVGYLKKCSSGKELIEKGFEPDVELAAAFNVSDCVPLLTDNAYINSRLQS</sequence>
<comment type="similarity">
    <text evidence="2">Belongs to the ComB family.</text>
</comment>
<organism evidence="8 9">
    <name type="scientific">Nostoc paludosum FACHB-159</name>
    <dbReference type="NCBI Taxonomy" id="2692908"/>
    <lineage>
        <taxon>Bacteria</taxon>
        <taxon>Bacillati</taxon>
        <taxon>Cyanobacteriota</taxon>
        <taxon>Cyanophyceae</taxon>
        <taxon>Nostocales</taxon>
        <taxon>Nostocaceae</taxon>
        <taxon>Nostoc</taxon>
    </lineage>
</organism>
<protein>
    <recommendedName>
        <fullName evidence="4">Probable 2-phosphosulfolactate phosphatase</fullName>
        <ecNumber evidence="3">3.1.3.71</ecNumber>
    </recommendedName>
</protein>
<evidence type="ECO:0000256" key="5">
    <source>
        <dbReference type="ARBA" id="ARBA00022801"/>
    </source>
</evidence>
<dbReference type="SUPFAM" id="SSF142823">
    <property type="entry name" value="ComB-like"/>
    <property type="match status" value="1"/>
</dbReference>
<evidence type="ECO:0000256" key="2">
    <source>
        <dbReference type="ARBA" id="ARBA00009997"/>
    </source>
</evidence>
<comment type="catalytic activity">
    <reaction evidence="7">
        <text>(2R)-O-phospho-3-sulfolactate + H2O = (2R)-3-sulfolactate + phosphate</text>
        <dbReference type="Rhea" id="RHEA:23416"/>
        <dbReference type="ChEBI" id="CHEBI:15377"/>
        <dbReference type="ChEBI" id="CHEBI:15597"/>
        <dbReference type="ChEBI" id="CHEBI:43474"/>
        <dbReference type="ChEBI" id="CHEBI:58738"/>
        <dbReference type="EC" id="3.1.3.71"/>
    </reaction>
</comment>
<evidence type="ECO:0000313" key="8">
    <source>
        <dbReference type="EMBL" id="MBD2736090.1"/>
    </source>
</evidence>
<dbReference type="Proteomes" id="UP000637383">
    <property type="component" value="Unassembled WGS sequence"/>
</dbReference>
<dbReference type="RefSeq" id="WP_190956739.1">
    <property type="nucleotide sequence ID" value="NZ_JACJTU010000018.1"/>
</dbReference>
<evidence type="ECO:0000256" key="7">
    <source>
        <dbReference type="ARBA" id="ARBA00033711"/>
    </source>
</evidence>
<dbReference type="PANTHER" id="PTHR37311:SF1">
    <property type="entry name" value="2-PHOSPHOSULFOLACTATE PHOSPHATASE-RELATED"/>
    <property type="match status" value="1"/>
</dbReference>
<evidence type="ECO:0000256" key="3">
    <source>
        <dbReference type="ARBA" id="ARBA00012953"/>
    </source>
</evidence>
<evidence type="ECO:0000256" key="4">
    <source>
        <dbReference type="ARBA" id="ARBA00021948"/>
    </source>
</evidence>
<name>A0ABR8KAM7_9NOSO</name>
<comment type="caution">
    <text evidence="8">The sequence shown here is derived from an EMBL/GenBank/DDBJ whole genome shotgun (WGS) entry which is preliminary data.</text>
</comment>
<dbReference type="InterPro" id="IPR005238">
    <property type="entry name" value="ComB-like"/>
</dbReference>
<evidence type="ECO:0000313" key="9">
    <source>
        <dbReference type="Proteomes" id="UP000637383"/>
    </source>
</evidence>
<proteinExistence type="inferred from homology"/>
<accession>A0ABR8KAM7</accession>
<dbReference type="EC" id="3.1.3.71" evidence="3"/>
<keyword evidence="5" id="KW-0378">Hydrolase</keyword>